<reference evidence="2" key="1">
    <citation type="journal article" date="2023" name="Nat. Plants">
        <title>Single-cell RNA sequencing provides a high-resolution roadmap for understanding the multicellular compartmentation of specialized metabolism.</title>
        <authorList>
            <person name="Sun S."/>
            <person name="Shen X."/>
            <person name="Li Y."/>
            <person name="Li Y."/>
            <person name="Wang S."/>
            <person name="Li R."/>
            <person name="Zhang H."/>
            <person name="Shen G."/>
            <person name="Guo B."/>
            <person name="Wei J."/>
            <person name="Xu J."/>
            <person name="St-Pierre B."/>
            <person name="Chen S."/>
            <person name="Sun C."/>
        </authorList>
    </citation>
    <scope>NUCLEOTIDE SEQUENCE [LARGE SCALE GENOMIC DNA]</scope>
</reference>
<comment type="caution">
    <text evidence="1">The sequence shown here is derived from an EMBL/GenBank/DDBJ whole genome shotgun (WGS) entry which is preliminary data.</text>
</comment>
<evidence type="ECO:0000313" key="2">
    <source>
        <dbReference type="Proteomes" id="UP001060085"/>
    </source>
</evidence>
<dbReference type="Proteomes" id="UP001060085">
    <property type="component" value="Linkage Group LG02"/>
</dbReference>
<proteinExistence type="predicted"/>
<dbReference type="EMBL" id="CM044702">
    <property type="protein sequence ID" value="KAI5677960.1"/>
    <property type="molecule type" value="Genomic_DNA"/>
</dbReference>
<sequence length="671" mass="76969">MIMELDVTAYSPLFFFVCAHYLFVEMSQLDFTGCKKRRRGERVFRFKAFGDQGYPIEFKGSFQQNVRALLEFGQMETGLCGPMVCWSFQLEVHRYPTLHVFLFVVEEPVELSPNLCCRHCQYTGWGNHLICNKKYHFLLPSKDTVSACLSFEGNASNTMDSLASKCNFIELQGHTMHGVFHSNGFGHLLCINGAETGSDLAGYQIMEFWERLCTGLRAREVSLRDISQKRGMDLRLLHAVAYGKPWFGQWGYIYGHGTFGVNQLMYQNAIETLQNIPIDLLAHHLANDKTETLATISRYQMLSGHSLVTLVDLFHFMLELKSRLPKERNTESSHPGMLVDASCRWSPKRVEMAIRVVIEALKQAEYRWVSRQEVRDTARAYIGDTGLLDFVLKSLGNHTVGKYFVRRCMNPVTKVLEYCLEDISHAFPKQDVNRMNCSNLKPQYNITWTQLMKDLFRLYRHVLKENRAISGSGIISDMAIASRIILDTKYFIKKYAREPAILDNQEVYCSVVLASKSEADLGKVMTPHESFMLGNNSTFNELRLEVEKTFRELYMGLRNCAVESLANFESVTGSDLVFKLFKGGSQIVFEGKFSEDENHDFGWIREDAESRSVVDCRCGTTIDDGERMVSCDICEVWQHTRCVEIPNHEEVPIIFLCSKCEQYLLRFPSLP</sequence>
<keyword evidence="2" id="KW-1185">Reference proteome</keyword>
<organism evidence="1 2">
    <name type="scientific">Catharanthus roseus</name>
    <name type="common">Madagascar periwinkle</name>
    <name type="synonym">Vinca rosea</name>
    <dbReference type="NCBI Taxonomy" id="4058"/>
    <lineage>
        <taxon>Eukaryota</taxon>
        <taxon>Viridiplantae</taxon>
        <taxon>Streptophyta</taxon>
        <taxon>Embryophyta</taxon>
        <taxon>Tracheophyta</taxon>
        <taxon>Spermatophyta</taxon>
        <taxon>Magnoliopsida</taxon>
        <taxon>eudicotyledons</taxon>
        <taxon>Gunneridae</taxon>
        <taxon>Pentapetalae</taxon>
        <taxon>asterids</taxon>
        <taxon>lamiids</taxon>
        <taxon>Gentianales</taxon>
        <taxon>Apocynaceae</taxon>
        <taxon>Rauvolfioideae</taxon>
        <taxon>Vinceae</taxon>
        <taxon>Catharanthinae</taxon>
        <taxon>Catharanthus</taxon>
    </lineage>
</organism>
<evidence type="ECO:0000313" key="1">
    <source>
        <dbReference type="EMBL" id="KAI5677960.1"/>
    </source>
</evidence>
<accession>A0ACC0BZ73</accession>
<gene>
    <name evidence="1" type="ORF">M9H77_08910</name>
</gene>
<name>A0ACC0BZ73_CATRO</name>
<protein>
    <submittedName>
        <fullName evidence="1">Uncharacterized protein</fullName>
    </submittedName>
</protein>